<gene>
    <name evidence="5" type="primary">fliW</name>
    <name evidence="6" type="ORF">HYG86_06645</name>
</gene>
<dbReference type="EMBL" id="CP058559">
    <property type="protein sequence ID" value="QNO14474.1"/>
    <property type="molecule type" value="Genomic_DNA"/>
</dbReference>
<dbReference type="InterPro" id="IPR003775">
    <property type="entry name" value="Flagellar_assembly_factor_FliW"/>
</dbReference>
<keyword evidence="6" id="KW-0969">Cilium</keyword>
<evidence type="ECO:0000313" key="6">
    <source>
        <dbReference type="EMBL" id="QNO14474.1"/>
    </source>
</evidence>
<reference evidence="6 7" key="1">
    <citation type="submission" date="2020-07" db="EMBL/GenBank/DDBJ databases">
        <title>Alkalicella. sp. LB2 genome.</title>
        <authorList>
            <person name="Postec A."/>
            <person name="Quemeneur M."/>
        </authorList>
    </citation>
    <scope>NUCLEOTIDE SEQUENCE [LARGE SCALE GENOMIC DNA]</scope>
    <source>
        <strain evidence="6 7">LB2</strain>
    </source>
</reference>
<dbReference type="SUPFAM" id="SSF141457">
    <property type="entry name" value="BH3618-like"/>
    <property type="match status" value="1"/>
</dbReference>
<name>A0A7G9W712_ALKCA</name>
<keyword evidence="2 5" id="KW-1005">Bacterial flagellum biogenesis</keyword>
<sequence>MELKSARLGTLEINEDKIITFPEGIPGFENLTKYIIIEEPETGGAFHWLQSVEDGDISLLLTRPTLFTDYTIEVEKEILADIGITEENVGETLTVVTLPEDFSKATTNLMAPVILNSETMQGKQVILTESKWSMKHPLFPAEQNQASQGGK</sequence>
<dbReference type="GO" id="GO:0044780">
    <property type="term" value="P:bacterial-type flagellum assembly"/>
    <property type="evidence" value="ECO:0007669"/>
    <property type="project" value="UniProtKB-UniRule"/>
</dbReference>
<comment type="subcellular location">
    <subcellularLocation>
        <location evidence="5">Cytoplasm</location>
    </subcellularLocation>
</comment>
<keyword evidence="6" id="KW-0282">Flagellum</keyword>
<dbReference type="GO" id="GO:0005737">
    <property type="term" value="C:cytoplasm"/>
    <property type="evidence" value="ECO:0007669"/>
    <property type="project" value="UniProtKB-SubCell"/>
</dbReference>
<comment type="similarity">
    <text evidence="5">Belongs to the FliW family.</text>
</comment>
<dbReference type="GO" id="GO:0006417">
    <property type="term" value="P:regulation of translation"/>
    <property type="evidence" value="ECO:0007669"/>
    <property type="project" value="UniProtKB-KW"/>
</dbReference>
<keyword evidence="6" id="KW-0966">Cell projection</keyword>
<evidence type="ECO:0000256" key="1">
    <source>
        <dbReference type="ARBA" id="ARBA00022490"/>
    </source>
</evidence>
<evidence type="ECO:0000256" key="3">
    <source>
        <dbReference type="ARBA" id="ARBA00022845"/>
    </source>
</evidence>
<dbReference type="Proteomes" id="UP000516160">
    <property type="component" value="Chromosome"/>
</dbReference>
<dbReference type="RefSeq" id="WP_213168194.1">
    <property type="nucleotide sequence ID" value="NZ_CP058559.1"/>
</dbReference>
<comment type="subunit">
    <text evidence="5">Interacts with translational regulator CsrA and flagellin(s).</text>
</comment>
<evidence type="ECO:0000256" key="5">
    <source>
        <dbReference type="HAMAP-Rule" id="MF_01185"/>
    </source>
</evidence>
<accession>A0A7G9W712</accession>
<proteinExistence type="inferred from homology"/>
<dbReference type="PANTHER" id="PTHR39190">
    <property type="entry name" value="FLAGELLAR ASSEMBLY FACTOR FLIW"/>
    <property type="match status" value="1"/>
</dbReference>
<comment type="function">
    <text evidence="5">Acts as an anti-CsrA protein, binds CsrA and prevents it from repressing translation of its target genes, one of which is flagellin. Binds to flagellin and participates in the assembly of the flagellum.</text>
</comment>
<keyword evidence="3 5" id="KW-0810">Translation regulation</keyword>
<dbReference type="PANTHER" id="PTHR39190:SF1">
    <property type="entry name" value="FLAGELLAR ASSEMBLY FACTOR FLIW"/>
    <property type="match status" value="1"/>
</dbReference>
<evidence type="ECO:0000313" key="7">
    <source>
        <dbReference type="Proteomes" id="UP000516160"/>
    </source>
</evidence>
<dbReference type="HAMAP" id="MF_01185">
    <property type="entry name" value="FliW"/>
    <property type="match status" value="1"/>
</dbReference>
<dbReference type="AlphaFoldDB" id="A0A7G9W712"/>
<evidence type="ECO:0000256" key="4">
    <source>
        <dbReference type="ARBA" id="ARBA00023186"/>
    </source>
</evidence>
<protein>
    <recommendedName>
        <fullName evidence="5">Flagellar assembly factor FliW</fullName>
    </recommendedName>
</protein>
<evidence type="ECO:0000256" key="2">
    <source>
        <dbReference type="ARBA" id="ARBA00022795"/>
    </source>
</evidence>
<dbReference type="Pfam" id="PF02623">
    <property type="entry name" value="FliW"/>
    <property type="match status" value="1"/>
</dbReference>
<dbReference type="InterPro" id="IPR024046">
    <property type="entry name" value="Flagellar_assmbl_FliW_dom_sf"/>
</dbReference>
<keyword evidence="1 5" id="KW-0963">Cytoplasm</keyword>
<keyword evidence="7" id="KW-1185">Reference proteome</keyword>
<dbReference type="Gene3D" id="2.30.290.10">
    <property type="entry name" value="BH3618-like"/>
    <property type="match status" value="1"/>
</dbReference>
<keyword evidence="4 5" id="KW-0143">Chaperone</keyword>
<dbReference type="KEGG" id="acae:HYG86_06645"/>
<organism evidence="6 7">
    <name type="scientific">Alkalicella caledoniensis</name>
    <dbReference type="NCBI Taxonomy" id="2731377"/>
    <lineage>
        <taxon>Bacteria</taxon>
        <taxon>Bacillati</taxon>
        <taxon>Bacillota</taxon>
        <taxon>Clostridia</taxon>
        <taxon>Eubacteriales</taxon>
        <taxon>Proteinivoracaceae</taxon>
        <taxon>Alkalicella</taxon>
    </lineage>
</organism>